<name>A0A8S5TA48_9CAUD</name>
<dbReference type="EMBL" id="BK032778">
    <property type="protein sequence ID" value="DAF59899.1"/>
    <property type="molecule type" value="Genomic_DNA"/>
</dbReference>
<protein>
    <submittedName>
        <fullName evidence="1">LIGANc+ dependent DNA ligase adenylation domain</fullName>
    </submittedName>
</protein>
<accession>A0A8S5TA48</accession>
<dbReference type="SUPFAM" id="SSF56091">
    <property type="entry name" value="DNA ligase/mRNA capping enzyme, catalytic domain"/>
    <property type="match status" value="1"/>
</dbReference>
<organism evidence="1">
    <name type="scientific">Siphoviridae sp. ctwDi18</name>
    <dbReference type="NCBI Taxonomy" id="2827970"/>
    <lineage>
        <taxon>Viruses</taxon>
        <taxon>Duplodnaviria</taxon>
        <taxon>Heunggongvirae</taxon>
        <taxon>Uroviricota</taxon>
        <taxon>Caudoviricetes</taxon>
    </lineage>
</organism>
<keyword evidence="1" id="KW-0436">Ligase</keyword>
<sequence>MIRFPRRWNAITCINYLQRKIILNSIAYYKYDKSFVSDSYFDEMSHQLVQMQKDFTGNIEADTEYGYMMYDFDGSTGFDLPDRLFPHDKEYLTQMTEYYIRRHEKPKPVKKTTKTGRRKLF</sequence>
<proteinExistence type="predicted"/>
<dbReference type="Pfam" id="PF22745">
    <property type="entry name" value="Nlig-Ia"/>
    <property type="match status" value="1"/>
</dbReference>
<reference evidence="1" key="1">
    <citation type="journal article" date="2021" name="Proc. Natl. Acad. Sci. U.S.A.">
        <title>A Catalog of Tens of Thousands of Viruses from Human Metagenomes Reveals Hidden Associations with Chronic Diseases.</title>
        <authorList>
            <person name="Tisza M.J."/>
            <person name="Buck C.B."/>
        </authorList>
    </citation>
    <scope>NUCLEOTIDE SEQUENCE</scope>
    <source>
        <strain evidence="1">CtwDi18</strain>
    </source>
</reference>
<evidence type="ECO:0000313" key="1">
    <source>
        <dbReference type="EMBL" id="DAF59899.1"/>
    </source>
</evidence>
<dbReference type="GO" id="GO:0016874">
    <property type="term" value="F:ligase activity"/>
    <property type="evidence" value="ECO:0007669"/>
    <property type="project" value="UniProtKB-KW"/>
</dbReference>